<sequence>MSETSEKVSSAGAMNRLSDAVRTAKIAAADRGDVVVDMKEADRARLELLAQDLQPVFDDVPSDDPQWDFALSTGLQPRLWIDATSHVMMARDRRTYRFVRDTRLGRIVIVESTEIKPVSDAVTAYIAERIVERERLLEGDLISLRGGVPVSGPQATEVEETPAPVSVQAAALAEAPRRQSRWAGFVAGLVWFLIGALVAGGLVLALLQDRIGLVI</sequence>
<proteinExistence type="predicted"/>
<keyword evidence="3" id="KW-1185">Reference proteome</keyword>
<name>A0A2S9IXP0_9HYPH</name>
<dbReference type="AlphaFoldDB" id="A0A2S9IXP0"/>
<gene>
    <name evidence="2" type="ORF">C5748_03590</name>
</gene>
<protein>
    <submittedName>
        <fullName evidence="2">Uncharacterized protein</fullName>
    </submittedName>
</protein>
<keyword evidence="1" id="KW-0812">Transmembrane</keyword>
<keyword evidence="1" id="KW-1133">Transmembrane helix</keyword>
<keyword evidence="1" id="KW-0472">Membrane</keyword>
<evidence type="ECO:0000313" key="2">
    <source>
        <dbReference type="EMBL" id="PRD45293.1"/>
    </source>
</evidence>
<dbReference type="EMBL" id="PVBR01000002">
    <property type="protein sequence ID" value="PRD45293.1"/>
    <property type="molecule type" value="Genomic_DNA"/>
</dbReference>
<evidence type="ECO:0000256" key="1">
    <source>
        <dbReference type="SAM" id="Phobius"/>
    </source>
</evidence>
<dbReference type="Proteomes" id="UP000239434">
    <property type="component" value="Unassembled WGS sequence"/>
</dbReference>
<feature type="transmembrane region" description="Helical" evidence="1">
    <location>
        <begin position="182"/>
        <end position="207"/>
    </location>
</feature>
<reference evidence="2 3" key="1">
    <citation type="submission" date="2018-02" db="EMBL/GenBank/DDBJ databases">
        <title>The draft genome of Phyllobacterium sp. 1N-3.</title>
        <authorList>
            <person name="Liu L."/>
            <person name="Li L."/>
            <person name="Zhang X."/>
            <person name="Wang T."/>
            <person name="Liang L."/>
        </authorList>
    </citation>
    <scope>NUCLEOTIDE SEQUENCE [LARGE SCALE GENOMIC DNA]</scope>
    <source>
        <strain evidence="2 3">1N-3</strain>
    </source>
</reference>
<dbReference type="RefSeq" id="WP_105740548.1">
    <property type="nucleotide sequence ID" value="NZ_PVBR01000002.1"/>
</dbReference>
<accession>A0A2S9IXP0</accession>
<comment type="caution">
    <text evidence="2">The sequence shown here is derived from an EMBL/GenBank/DDBJ whole genome shotgun (WGS) entry which is preliminary data.</text>
</comment>
<organism evidence="2 3">
    <name type="scientific">Phyllobacterium phragmitis</name>
    <dbReference type="NCBI Taxonomy" id="2670329"/>
    <lineage>
        <taxon>Bacteria</taxon>
        <taxon>Pseudomonadati</taxon>
        <taxon>Pseudomonadota</taxon>
        <taxon>Alphaproteobacteria</taxon>
        <taxon>Hyphomicrobiales</taxon>
        <taxon>Phyllobacteriaceae</taxon>
        <taxon>Phyllobacterium</taxon>
    </lineage>
</organism>
<evidence type="ECO:0000313" key="3">
    <source>
        <dbReference type="Proteomes" id="UP000239434"/>
    </source>
</evidence>